<evidence type="ECO:0000256" key="3">
    <source>
        <dbReference type="ARBA" id="ARBA00022448"/>
    </source>
</evidence>
<comment type="subcellular location">
    <subcellularLocation>
        <location evidence="1">Cell inner membrane</location>
        <topology evidence="1">Multi-pass membrane protein</topology>
    </subcellularLocation>
</comment>
<dbReference type="GO" id="GO:0015920">
    <property type="term" value="P:lipopolysaccharide transport"/>
    <property type="evidence" value="ECO:0007669"/>
    <property type="project" value="TreeGrafter"/>
</dbReference>
<keyword evidence="6 8" id="KW-1133">Transmembrane helix</keyword>
<feature type="transmembrane region" description="Helical" evidence="8">
    <location>
        <begin position="105"/>
        <end position="128"/>
    </location>
</feature>
<feature type="transmembrane region" description="Helical" evidence="8">
    <location>
        <begin position="223"/>
        <end position="241"/>
    </location>
</feature>
<dbReference type="AlphaFoldDB" id="A0A0W8IE52"/>
<evidence type="ECO:0000256" key="7">
    <source>
        <dbReference type="ARBA" id="ARBA00023136"/>
    </source>
</evidence>
<keyword evidence="11" id="KW-1185">Reference proteome</keyword>
<comment type="caution">
    <text evidence="10">The sequence shown here is derived from an EMBL/GenBank/DDBJ whole genome shotgun (WGS) entry which is preliminary data.</text>
</comment>
<dbReference type="OrthoDB" id="4186295at2"/>
<accession>A0A0W8IE52</accession>
<dbReference type="Proteomes" id="UP000054023">
    <property type="component" value="Unassembled WGS sequence"/>
</dbReference>
<evidence type="ECO:0000256" key="1">
    <source>
        <dbReference type="ARBA" id="ARBA00004429"/>
    </source>
</evidence>
<evidence type="ECO:0000313" key="11">
    <source>
        <dbReference type="Proteomes" id="UP000054023"/>
    </source>
</evidence>
<organism evidence="10 11">
    <name type="scientific">Nesterenkonia jeotgali</name>
    <dbReference type="NCBI Taxonomy" id="317018"/>
    <lineage>
        <taxon>Bacteria</taxon>
        <taxon>Bacillati</taxon>
        <taxon>Actinomycetota</taxon>
        <taxon>Actinomycetes</taxon>
        <taxon>Micrococcales</taxon>
        <taxon>Micrococcaceae</taxon>
        <taxon>Nesterenkonia</taxon>
    </lineage>
</organism>
<reference evidence="11" key="1">
    <citation type="submission" date="2015-12" db="EMBL/GenBank/DDBJ databases">
        <authorList>
            <person name="Nair G.R."/>
            <person name="Kaur G."/>
            <person name="Mayilraj S."/>
        </authorList>
    </citation>
    <scope>NUCLEOTIDE SEQUENCE [LARGE SCALE GENOMIC DNA]</scope>
    <source>
        <strain evidence="11">CD08_7</strain>
    </source>
</reference>
<dbReference type="EMBL" id="LQBM01000004">
    <property type="protein sequence ID" value="KUG58227.1"/>
    <property type="molecule type" value="Genomic_DNA"/>
</dbReference>
<dbReference type="PANTHER" id="PTHR30413">
    <property type="entry name" value="INNER MEMBRANE TRANSPORT PERMEASE"/>
    <property type="match status" value="1"/>
</dbReference>
<feature type="transmembrane region" description="Helical" evidence="8">
    <location>
        <begin position="72"/>
        <end position="93"/>
    </location>
</feature>
<evidence type="ECO:0000256" key="5">
    <source>
        <dbReference type="ARBA" id="ARBA00022692"/>
    </source>
</evidence>
<feature type="transmembrane region" description="Helical" evidence="8">
    <location>
        <begin position="190"/>
        <end position="211"/>
    </location>
</feature>
<protein>
    <submittedName>
        <fullName evidence="10">Phosphate ABC transporter permease</fullName>
    </submittedName>
</protein>
<proteinExistence type="inferred from homology"/>
<feature type="transmembrane region" description="Helical" evidence="8">
    <location>
        <begin position="149"/>
        <end position="170"/>
    </location>
</feature>
<dbReference type="GO" id="GO:0140359">
    <property type="term" value="F:ABC-type transporter activity"/>
    <property type="evidence" value="ECO:0007669"/>
    <property type="project" value="InterPro"/>
</dbReference>
<dbReference type="STRING" id="317018.AVL63_04645"/>
<dbReference type="PANTHER" id="PTHR30413:SF8">
    <property type="entry name" value="TRANSPORT PERMEASE PROTEIN"/>
    <property type="match status" value="1"/>
</dbReference>
<keyword evidence="4" id="KW-1003">Cell membrane</keyword>
<evidence type="ECO:0000256" key="4">
    <source>
        <dbReference type="ARBA" id="ARBA00022475"/>
    </source>
</evidence>
<keyword evidence="3" id="KW-0813">Transport</keyword>
<keyword evidence="7 8" id="KW-0472">Membrane</keyword>
<dbReference type="InterPro" id="IPR013525">
    <property type="entry name" value="ABC2_TM"/>
</dbReference>
<dbReference type="RefSeq" id="WP_058889460.1">
    <property type="nucleotide sequence ID" value="NZ_LQBM01000004.1"/>
</dbReference>
<evidence type="ECO:0000259" key="9">
    <source>
        <dbReference type="Pfam" id="PF01061"/>
    </source>
</evidence>
<name>A0A0W8IE52_9MICC</name>
<feature type="transmembrane region" description="Helical" evidence="8">
    <location>
        <begin position="283"/>
        <end position="302"/>
    </location>
</feature>
<evidence type="ECO:0000313" key="10">
    <source>
        <dbReference type="EMBL" id="KUG58227.1"/>
    </source>
</evidence>
<dbReference type="GO" id="GO:0005886">
    <property type="term" value="C:plasma membrane"/>
    <property type="evidence" value="ECO:0007669"/>
    <property type="project" value="UniProtKB-SubCell"/>
</dbReference>
<evidence type="ECO:0000256" key="8">
    <source>
        <dbReference type="SAM" id="Phobius"/>
    </source>
</evidence>
<feature type="domain" description="ABC-2 type transporter transmembrane" evidence="9">
    <location>
        <begin position="68"/>
        <end position="270"/>
    </location>
</feature>
<gene>
    <name evidence="10" type="ORF">AVL63_04645</name>
</gene>
<keyword evidence="5 8" id="KW-0812">Transmembrane</keyword>
<sequence length="312" mass="35114">MAAPALERADESPESGEARRVAQLDGSNLIRVGARPGLFRYIREIWDFRHFLYYDSHSRVSSANSYDSLGRVWMILNPILFGTAYFFVFGLILQTGRGIDNFIGYLIIGVFTFRFFTAAVTGGANAIAGNQKVVQAFNFPRACLVISTTVRELFSSIPMFFVMALLVLTIGDMQLGDAEEVPITLTWHWLLFFPCILLALMVMLGWSLALARAVNAHNDIKHLISFSTRILFYTSAVFFSADRYSDLGVNWLDTVMSLNPLFCVLDILRHAWLYDGAADPSRWIVLGSWAAGSMLIGFLIFWHGEESYGKER</sequence>
<comment type="similarity">
    <text evidence="2">Belongs to the ABC-2 integral membrane protein family.</text>
</comment>
<evidence type="ECO:0000256" key="2">
    <source>
        <dbReference type="ARBA" id="ARBA00007783"/>
    </source>
</evidence>
<evidence type="ECO:0000256" key="6">
    <source>
        <dbReference type="ARBA" id="ARBA00022989"/>
    </source>
</evidence>
<dbReference type="Pfam" id="PF01061">
    <property type="entry name" value="ABC2_membrane"/>
    <property type="match status" value="1"/>
</dbReference>